<evidence type="ECO:0000313" key="1">
    <source>
        <dbReference type="EMBL" id="ACN15978.1"/>
    </source>
</evidence>
<dbReference type="Pfam" id="PF00300">
    <property type="entry name" value="His_Phos_1"/>
    <property type="match status" value="1"/>
</dbReference>
<dbReference type="InterPro" id="IPR013078">
    <property type="entry name" value="His_Pase_superF_clade-1"/>
</dbReference>
<dbReference type="Proteomes" id="UP000000442">
    <property type="component" value="Chromosome"/>
</dbReference>
<keyword evidence="2" id="KW-1185">Reference proteome</keyword>
<dbReference type="EMBL" id="CP001087">
    <property type="protein sequence ID" value="ACN15978.1"/>
    <property type="molecule type" value="Genomic_DNA"/>
</dbReference>
<reference evidence="1 2" key="1">
    <citation type="journal article" date="2009" name="Environ. Microbiol.">
        <title>Genome sequence of Desulfobacterium autotrophicum HRM2, a marine sulfate reducer oxidizing organic carbon completely to carbon dioxide.</title>
        <authorList>
            <person name="Strittmatter A.W."/>
            <person name="Liesegang H."/>
            <person name="Rabus R."/>
            <person name="Decker I."/>
            <person name="Amann J."/>
            <person name="Andres S."/>
            <person name="Henne A."/>
            <person name="Fricke W.F."/>
            <person name="Martinez-Arias R."/>
            <person name="Bartels D."/>
            <person name="Goesmann A."/>
            <person name="Krause L."/>
            <person name="Puehler A."/>
            <person name="Klenk H.P."/>
            <person name="Richter M."/>
            <person name="Schuler M."/>
            <person name="Gloeckner F.O."/>
            <person name="Meyerdierks A."/>
            <person name="Gottschalk G."/>
            <person name="Amann R."/>
        </authorList>
    </citation>
    <scope>NUCLEOTIDE SEQUENCE [LARGE SCALE GENOMIC DNA]</scope>
    <source>
        <strain evidence="2">ATCC 43914 / DSM 3382 / HRM2</strain>
    </source>
</reference>
<dbReference type="CDD" id="cd07040">
    <property type="entry name" value="HP"/>
    <property type="match status" value="1"/>
</dbReference>
<sequence length="227" mass="26176">MPNQETIRSKETLSMINDLILQGVEKISIVMRHSARHFGTDPQMEPFLGLTETGKTYAVEFGQALNQEPGPVFFSSHFGRCIETAYLMDKGYNQRHCRFQGHNTLENALAPFYIRDMQTAFNAFKDLGNDVFLRSWFDKGLAHDMMQDSEEVAEVLANFMRTKLDALEPGRIAICVSHDWNIYPLKEHKLGLNFETHGKIEFLESVVVFEQRGKQYIMNHQQTPKQL</sequence>
<dbReference type="OrthoDB" id="191478at2"/>
<organism evidence="1 2">
    <name type="scientific">Desulforapulum autotrophicum (strain ATCC 43914 / DSM 3382 / VKM B-1955 / HRM2)</name>
    <name type="common">Desulfobacterium autotrophicum</name>
    <dbReference type="NCBI Taxonomy" id="177437"/>
    <lineage>
        <taxon>Bacteria</taxon>
        <taxon>Pseudomonadati</taxon>
        <taxon>Thermodesulfobacteriota</taxon>
        <taxon>Desulfobacteria</taxon>
        <taxon>Desulfobacterales</taxon>
        <taxon>Desulfobacteraceae</taxon>
        <taxon>Desulforapulum</taxon>
    </lineage>
</organism>
<dbReference type="KEGG" id="dat:HRM2_28900"/>
<dbReference type="RefSeq" id="WP_015904740.1">
    <property type="nucleotide sequence ID" value="NC_012108.1"/>
</dbReference>
<dbReference type="SUPFAM" id="SSF53254">
    <property type="entry name" value="Phosphoglycerate mutase-like"/>
    <property type="match status" value="1"/>
</dbReference>
<dbReference type="HOGENOM" id="CLU_1218195_0_0_7"/>
<dbReference type="STRING" id="177437.HRM2_28900"/>
<dbReference type="InterPro" id="IPR029033">
    <property type="entry name" value="His_PPase_superfam"/>
</dbReference>
<evidence type="ECO:0008006" key="3">
    <source>
        <dbReference type="Google" id="ProtNLM"/>
    </source>
</evidence>
<dbReference type="AlphaFoldDB" id="C0QJG5"/>
<evidence type="ECO:0000313" key="2">
    <source>
        <dbReference type="Proteomes" id="UP000000442"/>
    </source>
</evidence>
<dbReference type="eggNOG" id="COG0406">
    <property type="taxonomic scope" value="Bacteria"/>
</dbReference>
<name>C0QJG5_DESAH</name>
<accession>C0QJG5</accession>
<proteinExistence type="predicted"/>
<dbReference type="Gene3D" id="3.40.50.1240">
    <property type="entry name" value="Phosphoglycerate mutase-like"/>
    <property type="match status" value="1"/>
</dbReference>
<gene>
    <name evidence="1" type="ordered locus">HRM2_28900</name>
</gene>
<protein>
    <recommendedName>
        <fullName evidence="3">Phosphoglycerate mutase family protein</fullName>
    </recommendedName>
</protein>